<dbReference type="InterPro" id="IPR025654">
    <property type="entry name" value="PEX2/10"/>
</dbReference>
<dbReference type="PANTHER" id="PTHR48178">
    <property type="entry name" value="PEROXISOME BIOGENESIS FACTOR 2"/>
    <property type="match status" value="1"/>
</dbReference>
<keyword evidence="8" id="KW-0863">Zinc-finger</keyword>
<keyword evidence="5" id="KW-0808">Transferase</keyword>
<dbReference type="InterPro" id="IPR006845">
    <property type="entry name" value="Pex_N"/>
</dbReference>
<dbReference type="Pfam" id="PF04757">
    <property type="entry name" value="Pex2_Pex12"/>
    <property type="match status" value="1"/>
</dbReference>
<feature type="domain" description="Pex N-terminal" evidence="19">
    <location>
        <begin position="480"/>
        <end position="687"/>
    </location>
</feature>
<dbReference type="AlphaFoldDB" id="A0AAW1R9X8"/>
<evidence type="ECO:0000256" key="8">
    <source>
        <dbReference type="ARBA" id="ARBA00022771"/>
    </source>
</evidence>
<feature type="region of interest" description="Disordered" evidence="18">
    <location>
        <begin position="542"/>
        <end position="582"/>
    </location>
</feature>
<dbReference type="EC" id="2.3.2.36" evidence="17"/>
<keyword evidence="6" id="KW-0812">Transmembrane</keyword>
<proteinExistence type="inferred from homology"/>
<evidence type="ECO:0000256" key="18">
    <source>
        <dbReference type="SAM" id="MobiDB-lite"/>
    </source>
</evidence>
<keyword evidence="13" id="KW-0472">Membrane</keyword>
<name>A0AAW1R9X8_9CHLO</name>
<evidence type="ECO:0000256" key="1">
    <source>
        <dbReference type="ARBA" id="ARBA00004585"/>
    </source>
</evidence>
<evidence type="ECO:0000256" key="7">
    <source>
        <dbReference type="ARBA" id="ARBA00022723"/>
    </source>
</evidence>
<dbReference type="EMBL" id="JALJOR010000001">
    <property type="protein sequence ID" value="KAK9830469.1"/>
    <property type="molecule type" value="Genomic_DNA"/>
</dbReference>
<comment type="caution">
    <text evidence="20">The sequence shown here is derived from an EMBL/GenBank/DDBJ whole genome shotgun (WGS) entry which is preliminary data.</text>
</comment>
<evidence type="ECO:0000313" key="21">
    <source>
        <dbReference type="Proteomes" id="UP001489004"/>
    </source>
</evidence>
<evidence type="ECO:0000256" key="16">
    <source>
        <dbReference type="ARBA" id="ARBA00034438"/>
    </source>
</evidence>
<evidence type="ECO:0000259" key="19">
    <source>
        <dbReference type="Pfam" id="PF04757"/>
    </source>
</evidence>
<accession>A0AAW1R9X8</accession>
<reference evidence="20 21" key="1">
    <citation type="journal article" date="2024" name="Nat. Commun.">
        <title>Phylogenomics reveals the evolutionary origins of lichenization in chlorophyte algae.</title>
        <authorList>
            <person name="Puginier C."/>
            <person name="Libourel C."/>
            <person name="Otte J."/>
            <person name="Skaloud P."/>
            <person name="Haon M."/>
            <person name="Grisel S."/>
            <person name="Petersen M."/>
            <person name="Berrin J.G."/>
            <person name="Delaux P.M."/>
            <person name="Dal Grande F."/>
            <person name="Keller J."/>
        </authorList>
    </citation>
    <scope>NUCLEOTIDE SEQUENCE [LARGE SCALE GENOMIC DNA]</scope>
    <source>
        <strain evidence="20 21">SAG 2043</strain>
    </source>
</reference>
<feature type="compositionally biased region" description="Polar residues" evidence="18">
    <location>
        <begin position="552"/>
        <end position="569"/>
    </location>
</feature>
<comment type="catalytic activity">
    <reaction evidence="16">
        <text>[E2 ubiquitin-conjugating enzyme]-S-ubiquitinyl-L-cysteine + [acceptor protein]-L-cysteine = [E2 ubiquitin-conjugating enzyme]-L-cysteine + [acceptor protein]-S-ubiquitinyl-L-cysteine.</text>
        <dbReference type="EC" id="2.3.2.36"/>
    </reaction>
</comment>
<evidence type="ECO:0000256" key="13">
    <source>
        <dbReference type="ARBA" id="ARBA00023136"/>
    </source>
</evidence>
<evidence type="ECO:0000256" key="12">
    <source>
        <dbReference type="ARBA" id="ARBA00022989"/>
    </source>
</evidence>
<dbReference type="Proteomes" id="UP001489004">
    <property type="component" value="Unassembled WGS sequence"/>
</dbReference>
<organism evidence="20 21">
    <name type="scientific">[Myrmecia] bisecta</name>
    <dbReference type="NCBI Taxonomy" id="41462"/>
    <lineage>
        <taxon>Eukaryota</taxon>
        <taxon>Viridiplantae</taxon>
        <taxon>Chlorophyta</taxon>
        <taxon>core chlorophytes</taxon>
        <taxon>Trebouxiophyceae</taxon>
        <taxon>Trebouxiales</taxon>
        <taxon>Trebouxiaceae</taxon>
        <taxon>Myrmecia</taxon>
    </lineage>
</organism>
<evidence type="ECO:0000256" key="14">
    <source>
        <dbReference type="ARBA" id="ARBA00023140"/>
    </source>
</evidence>
<dbReference type="GO" id="GO:0061630">
    <property type="term" value="F:ubiquitin protein ligase activity"/>
    <property type="evidence" value="ECO:0007669"/>
    <property type="project" value="UniProtKB-EC"/>
</dbReference>
<comment type="subcellular location">
    <subcellularLocation>
        <location evidence="1">Peroxisome membrane</location>
        <topology evidence="1">Multi-pass membrane protein</topology>
    </subcellularLocation>
</comment>
<keyword evidence="12" id="KW-1133">Transmembrane helix</keyword>
<dbReference type="GO" id="GO:0016558">
    <property type="term" value="P:protein import into peroxisome matrix"/>
    <property type="evidence" value="ECO:0007669"/>
    <property type="project" value="InterPro"/>
</dbReference>
<dbReference type="GO" id="GO:0008270">
    <property type="term" value="F:zinc ion binding"/>
    <property type="evidence" value="ECO:0007669"/>
    <property type="project" value="UniProtKB-KW"/>
</dbReference>
<evidence type="ECO:0000256" key="11">
    <source>
        <dbReference type="ARBA" id="ARBA00022927"/>
    </source>
</evidence>
<evidence type="ECO:0000256" key="6">
    <source>
        <dbReference type="ARBA" id="ARBA00022692"/>
    </source>
</evidence>
<gene>
    <name evidence="20" type="ORF">WJX72_011919</name>
</gene>
<keyword evidence="10" id="KW-0862">Zinc</keyword>
<keyword evidence="11" id="KW-0653">Protein transport</keyword>
<evidence type="ECO:0000313" key="20">
    <source>
        <dbReference type="EMBL" id="KAK9830469.1"/>
    </source>
</evidence>
<evidence type="ECO:0000256" key="17">
    <source>
        <dbReference type="ARBA" id="ARBA00034523"/>
    </source>
</evidence>
<keyword evidence="14" id="KW-0576">Peroxisome</keyword>
<evidence type="ECO:0000256" key="15">
    <source>
        <dbReference type="ARBA" id="ARBA00032511"/>
    </source>
</evidence>
<dbReference type="GO" id="GO:0005778">
    <property type="term" value="C:peroxisomal membrane"/>
    <property type="evidence" value="ECO:0007669"/>
    <property type="project" value="UniProtKB-SubCell"/>
</dbReference>
<keyword evidence="7" id="KW-0479">Metal-binding</keyword>
<protein>
    <recommendedName>
        <fullName evidence="17">RING-type E3 ubiquitin transferase (cysteine targeting)</fullName>
        <ecNumber evidence="17">2.3.2.36</ecNumber>
    </recommendedName>
    <alternativeName>
        <fullName evidence="15">Peroxin-2</fullName>
    </alternativeName>
</protein>
<dbReference type="PANTHER" id="PTHR48178:SF1">
    <property type="entry name" value="PEROXISOME BIOGENESIS FACTOR 2"/>
    <property type="match status" value="1"/>
</dbReference>
<keyword evidence="4" id="KW-0813">Transport</keyword>
<comment type="pathway">
    <text evidence="2">Protein modification; protein ubiquitination.</text>
</comment>
<evidence type="ECO:0000256" key="2">
    <source>
        <dbReference type="ARBA" id="ARBA00004906"/>
    </source>
</evidence>
<evidence type="ECO:0000256" key="3">
    <source>
        <dbReference type="ARBA" id="ARBA00008704"/>
    </source>
</evidence>
<evidence type="ECO:0000256" key="10">
    <source>
        <dbReference type="ARBA" id="ARBA00022833"/>
    </source>
</evidence>
<keyword evidence="21" id="KW-1185">Reference proteome</keyword>
<sequence>MSAELHWRWISLSGPYGKQLCIRKDSRVEQSAQLADDCKHLLVPLTDQQSVLEQFAPAIKLHPYEQAFPCSIEHILQHSTLKSVKQPDWSGLRSPSPDVLGRCRKAAEDAALAQELGLPANQGEQALYLDIQADAYKGFSPGSSHGEYVSSDSHTVCAPMYVSIERYANKDYVDLHYIMLYAYQACQTFRITTLAGAVTSLFSRKTPTTDHFVIHDFGRHQGDIERVCVRVDPGFTKIYAVGFERHGKDCWDPANSMRFPRDQLELEGGTHTVVCAAMNGHASYNSRERGTTDFTKTTVADSPLKGEHAFKTGGVEGVWGIDLCDDAHGPVWRPWTAGSRVVLLNRDELNGNVLAGAEWATFQGGLGAPLHNKFRGATHIDGCKVDLAKGLQLRAINIGAKVAQCAVPKFHLPGAGGGAPAGLGNRPYMRMWRLADPTAEDWQTEWFAVLPELEQLARRRKSAPDAVIMRASQLDAFRLDSELTAMLREQFMRIFALFQPRVISALQPELVLLLDFLIFRFSVWSGKPTPGSALMNLRYRDERRTSGPPASPHTSSPEALSQAQPSDRISGQGGAQTGVEGPGLTRWQRGLYGAGMVFVRYAWARAEQLAISRHWGDRPEQDWGRRTWQVLRWTETGYKLASLLNFLAFLRHGKYRSLLERLLRARLVYQRSSMARAISFEYLNRQLPGSRNEPLRF</sequence>
<evidence type="ECO:0000256" key="5">
    <source>
        <dbReference type="ARBA" id="ARBA00022679"/>
    </source>
</evidence>
<comment type="similarity">
    <text evidence="3">Belongs to the pex2/pex10/pex12 family.</text>
</comment>
<evidence type="ECO:0000256" key="4">
    <source>
        <dbReference type="ARBA" id="ARBA00022448"/>
    </source>
</evidence>
<keyword evidence="9" id="KW-0833">Ubl conjugation pathway</keyword>
<evidence type="ECO:0000256" key="9">
    <source>
        <dbReference type="ARBA" id="ARBA00022786"/>
    </source>
</evidence>